<feature type="compositionally biased region" description="Low complexity" evidence="2">
    <location>
        <begin position="51"/>
        <end position="97"/>
    </location>
</feature>
<dbReference type="Proteomes" id="UP000291591">
    <property type="component" value="Unassembled WGS sequence"/>
</dbReference>
<evidence type="ECO:0000313" key="6">
    <source>
        <dbReference type="Proteomes" id="UP000291591"/>
    </source>
</evidence>
<organism evidence="5 6">
    <name type="scientific">Pseudonocardia sediminis</name>
    <dbReference type="NCBI Taxonomy" id="1397368"/>
    <lineage>
        <taxon>Bacteria</taxon>
        <taxon>Bacillati</taxon>
        <taxon>Actinomycetota</taxon>
        <taxon>Actinomycetes</taxon>
        <taxon>Pseudonocardiales</taxon>
        <taxon>Pseudonocardiaceae</taxon>
        <taxon>Pseudonocardia</taxon>
    </lineage>
</organism>
<sequence>MDARATEVISAIMPRRRAKREQDVVPPEAEAEPPTGAVAHTAGEPQTARRSPAAPADATPETATPETAAPETSAPETAAASSAEEPPESGSAPSAEPGIDEPPPRRGTTAVRIAAAVLAALVLVSTAAGFANRNTVDGGIVDVDALDPGSDAISQRAVQAGDENVLVLGLAADRLREPEGARTDTAVLVHMPAGGGPAVTLSMPATLEVARPPCRRWDPANASYGGSVPAESRTTLSAVYDVGGPACAVGAVQQLTGLLLTRFVALDLSGADALVSAVRGVQVCTERPVIDRALGPVVIRAGSTTLTGSDAVRFAGAAAVVDDTSPANRIQRQQRVLADAMGQALSTSTLLTPGAPTRISQALSRSLITDDADAAEVLTLARSLSRAGTAGDGSTPAFLPVPVNEQPNTRGHMELRRGDAEDLFSAMRKHEPLPEEITAPAQRAAASALPQGVSIDVLNAAGRAGLAGQVADSLRAQGFRVGDVSDAPESPQTMVRFSPDRADVAGRLTASLPAAVPAPDPASSSTVQLVLGSGFTGPVTVPALQPSDEAVDCG</sequence>
<evidence type="ECO:0000256" key="2">
    <source>
        <dbReference type="SAM" id="MobiDB-lite"/>
    </source>
</evidence>
<dbReference type="PANTHER" id="PTHR33392:SF6">
    <property type="entry name" value="POLYISOPRENYL-TEICHOIC ACID--PEPTIDOGLYCAN TEICHOIC ACID TRANSFERASE TAGU"/>
    <property type="match status" value="1"/>
</dbReference>
<dbReference type="Pfam" id="PF13399">
    <property type="entry name" value="LytR_C"/>
    <property type="match status" value="1"/>
</dbReference>
<dbReference type="RefSeq" id="WP_130288371.1">
    <property type="nucleotide sequence ID" value="NZ_SHKL01000001.1"/>
</dbReference>
<proteinExistence type="inferred from homology"/>
<dbReference type="InterPro" id="IPR004474">
    <property type="entry name" value="LytR_CpsA_psr"/>
</dbReference>
<dbReference type="AlphaFoldDB" id="A0A4Q7UUF1"/>
<dbReference type="Pfam" id="PF03816">
    <property type="entry name" value="LytR_cpsA_psr"/>
    <property type="match status" value="1"/>
</dbReference>
<feature type="region of interest" description="Disordered" evidence="2">
    <location>
        <begin position="1"/>
        <end position="106"/>
    </location>
</feature>
<protein>
    <submittedName>
        <fullName evidence="5">LytR family transcriptional attenuator</fullName>
    </submittedName>
</protein>
<comment type="caution">
    <text evidence="5">The sequence shown here is derived from an EMBL/GenBank/DDBJ whole genome shotgun (WGS) entry which is preliminary data.</text>
</comment>
<evidence type="ECO:0000259" key="4">
    <source>
        <dbReference type="Pfam" id="PF13399"/>
    </source>
</evidence>
<feature type="domain" description="LytR/CpsA/Psr regulator C-terminal" evidence="4">
    <location>
        <begin position="453"/>
        <end position="535"/>
    </location>
</feature>
<dbReference type="PANTHER" id="PTHR33392">
    <property type="entry name" value="POLYISOPRENYL-TEICHOIC ACID--PEPTIDOGLYCAN TEICHOIC ACID TRANSFERASE TAGU"/>
    <property type="match status" value="1"/>
</dbReference>
<dbReference type="OrthoDB" id="9782542at2"/>
<evidence type="ECO:0000256" key="1">
    <source>
        <dbReference type="ARBA" id="ARBA00006068"/>
    </source>
</evidence>
<name>A0A4Q7UUF1_PSEST</name>
<dbReference type="Gene3D" id="3.40.630.190">
    <property type="entry name" value="LCP protein"/>
    <property type="match status" value="1"/>
</dbReference>
<evidence type="ECO:0000259" key="3">
    <source>
        <dbReference type="Pfam" id="PF03816"/>
    </source>
</evidence>
<feature type="domain" description="Cell envelope-related transcriptional attenuator" evidence="3">
    <location>
        <begin position="182"/>
        <end position="344"/>
    </location>
</feature>
<comment type="similarity">
    <text evidence="1">Belongs to the LytR/CpsA/Psr (LCP) family.</text>
</comment>
<dbReference type="NCBIfam" id="TIGR00350">
    <property type="entry name" value="lytR_cpsA_psr"/>
    <property type="match status" value="1"/>
</dbReference>
<dbReference type="Gene3D" id="3.30.70.2390">
    <property type="match status" value="1"/>
</dbReference>
<feature type="region of interest" description="Disordered" evidence="2">
    <location>
        <begin position="389"/>
        <end position="411"/>
    </location>
</feature>
<evidence type="ECO:0000313" key="5">
    <source>
        <dbReference type="EMBL" id="RZT83653.1"/>
    </source>
</evidence>
<keyword evidence="6" id="KW-1185">Reference proteome</keyword>
<dbReference type="InterPro" id="IPR027381">
    <property type="entry name" value="LytR/CpsA/Psr_C"/>
</dbReference>
<accession>A0A4Q7UUF1</accession>
<feature type="compositionally biased region" description="Low complexity" evidence="2">
    <location>
        <begin position="24"/>
        <end position="39"/>
    </location>
</feature>
<gene>
    <name evidence="5" type="ORF">EV383_0464</name>
</gene>
<reference evidence="5 6" key="1">
    <citation type="submission" date="2019-02" db="EMBL/GenBank/DDBJ databases">
        <title>Sequencing the genomes of 1000 actinobacteria strains.</title>
        <authorList>
            <person name="Klenk H.-P."/>
        </authorList>
    </citation>
    <scope>NUCLEOTIDE SEQUENCE [LARGE SCALE GENOMIC DNA]</scope>
    <source>
        <strain evidence="5 6">DSM 45779</strain>
    </source>
</reference>
<dbReference type="InterPro" id="IPR050922">
    <property type="entry name" value="LytR/CpsA/Psr_CW_biosynth"/>
</dbReference>
<dbReference type="EMBL" id="SHKL01000001">
    <property type="protein sequence ID" value="RZT83653.1"/>
    <property type="molecule type" value="Genomic_DNA"/>
</dbReference>